<dbReference type="InterPro" id="IPR036390">
    <property type="entry name" value="WH_DNA-bd_sf"/>
</dbReference>
<accession>A0A7K0DSW7</accession>
<dbReference type="Proteomes" id="UP000431401">
    <property type="component" value="Unassembled WGS sequence"/>
</dbReference>
<feature type="region of interest" description="Disordered" evidence="1">
    <location>
        <begin position="174"/>
        <end position="193"/>
    </location>
</feature>
<evidence type="ECO:0000313" key="4">
    <source>
        <dbReference type="Proteomes" id="UP000431401"/>
    </source>
</evidence>
<dbReference type="Gene3D" id="1.10.10.10">
    <property type="entry name" value="Winged helix-like DNA-binding domain superfamily/Winged helix DNA-binding domain"/>
    <property type="match status" value="1"/>
</dbReference>
<evidence type="ECO:0000259" key="2">
    <source>
        <dbReference type="Pfam" id="PF03551"/>
    </source>
</evidence>
<dbReference type="InterPro" id="IPR036388">
    <property type="entry name" value="WH-like_DNA-bd_sf"/>
</dbReference>
<dbReference type="Pfam" id="PF03551">
    <property type="entry name" value="PadR"/>
    <property type="match status" value="1"/>
</dbReference>
<evidence type="ECO:0000313" key="3">
    <source>
        <dbReference type="EMBL" id="MQY28863.1"/>
    </source>
</evidence>
<organism evidence="3 4">
    <name type="scientific">Nocardia aurantia</name>
    <dbReference type="NCBI Taxonomy" id="2585199"/>
    <lineage>
        <taxon>Bacteria</taxon>
        <taxon>Bacillati</taxon>
        <taxon>Actinomycetota</taxon>
        <taxon>Actinomycetes</taxon>
        <taxon>Mycobacteriales</taxon>
        <taxon>Nocardiaceae</taxon>
        <taxon>Nocardia</taxon>
    </lineage>
</organism>
<dbReference type="SUPFAM" id="SSF46785">
    <property type="entry name" value="Winged helix' DNA-binding domain"/>
    <property type="match status" value="1"/>
</dbReference>
<protein>
    <recommendedName>
        <fullName evidence="2">Transcription regulator PadR N-terminal domain-containing protein</fullName>
    </recommendedName>
</protein>
<sequence>MSPRRPADFGGIGPGTGRFFGPGELRLALLALVAEQPGHGYDLMARLEKRCGGAYRPSAGAVYPTLQQLEDEGLVRLEIDSGRKVFHPTAAGLAEVGGHGEEIDRIWARATERGEWGMFRDPDAAEIIGPALRLFKTAVSTIVHAHGDPAVVDQVRDVLAAATRDLQHLKTDVKRLHREHHQHHRRHRGRRTE</sequence>
<reference evidence="3 4" key="1">
    <citation type="submission" date="2019-10" db="EMBL/GenBank/DDBJ databases">
        <title>Nocardia macrotermitis sp. nov. and Nocardia aurantia sp. nov., isolated from the gut of fungus growing-termite Macrotermes natalensis.</title>
        <authorList>
            <person name="Benndorf R."/>
            <person name="Schwitalla J."/>
            <person name="Martin K."/>
            <person name="De Beer W."/>
            <person name="Kaster A.-K."/>
            <person name="Vollmers J."/>
            <person name="Poulsen M."/>
            <person name="Beemelmanns C."/>
        </authorList>
    </citation>
    <scope>NUCLEOTIDE SEQUENCE [LARGE SCALE GENOMIC DNA]</scope>
    <source>
        <strain evidence="3 4">RB56</strain>
    </source>
</reference>
<evidence type="ECO:0000256" key="1">
    <source>
        <dbReference type="SAM" id="MobiDB-lite"/>
    </source>
</evidence>
<feature type="domain" description="Transcription regulator PadR N-terminal" evidence="2">
    <location>
        <begin position="29"/>
        <end position="95"/>
    </location>
</feature>
<dbReference type="PANTHER" id="PTHR43252:SF7">
    <property type="entry name" value="TRANSCRIPTIONAL REGULATOR YQJI"/>
    <property type="match status" value="1"/>
</dbReference>
<feature type="compositionally biased region" description="Basic residues" evidence="1">
    <location>
        <begin position="175"/>
        <end position="193"/>
    </location>
</feature>
<keyword evidence="4" id="KW-1185">Reference proteome</keyword>
<dbReference type="InterPro" id="IPR005149">
    <property type="entry name" value="Tscrpt_reg_PadR_N"/>
</dbReference>
<dbReference type="AlphaFoldDB" id="A0A7K0DSW7"/>
<name>A0A7K0DSW7_9NOCA</name>
<comment type="caution">
    <text evidence="3">The sequence shown here is derived from an EMBL/GenBank/DDBJ whole genome shotgun (WGS) entry which is preliminary data.</text>
</comment>
<dbReference type="EMBL" id="WEGI01000009">
    <property type="protein sequence ID" value="MQY28863.1"/>
    <property type="molecule type" value="Genomic_DNA"/>
</dbReference>
<dbReference type="RefSeq" id="WP_319943344.1">
    <property type="nucleotide sequence ID" value="NZ_WEGI01000009.1"/>
</dbReference>
<proteinExistence type="predicted"/>
<gene>
    <name evidence="3" type="ORF">NRB56_44480</name>
</gene>
<dbReference type="PANTHER" id="PTHR43252">
    <property type="entry name" value="TRANSCRIPTIONAL REGULATOR YQJI"/>
    <property type="match status" value="1"/>
</dbReference>